<proteinExistence type="predicted"/>
<dbReference type="InterPro" id="IPR052541">
    <property type="entry name" value="SQRD"/>
</dbReference>
<dbReference type="KEGG" id="ipc:IPA_00435"/>
<feature type="domain" description="FAD/NAD(P)-binding" evidence="1">
    <location>
        <begin position="8"/>
        <end position="145"/>
    </location>
</feature>
<evidence type="ECO:0000313" key="3">
    <source>
        <dbReference type="Proteomes" id="UP001063698"/>
    </source>
</evidence>
<dbReference type="AlphaFoldDB" id="A0A977KCA1"/>
<dbReference type="SUPFAM" id="SSF51905">
    <property type="entry name" value="FAD/NAD(P)-binding domain"/>
    <property type="match status" value="2"/>
</dbReference>
<dbReference type="PANTHER" id="PTHR43755">
    <property type="match status" value="1"/>
</dbReference>
<dbReference type="EMBL" id="CP006868">
    <property type="protein sequence ID" value="UXD21980.1"/>
    <property type="molecule type" value="Genomic_DNA"/>
</dbReference>
<sequence>MAKGMAKKVLFLGGGPCTLIGLRRLREKLGPEEVEATIITNSEWHYFPPLFADLALGEVEVDEIRGPVKTIAERYHANLVLDEVTKVDPANRRVTTKGGKTFNYDYLFICLGVRNAPEVIPGLAEHGYHNYSLEGALRMREALAKFKGGDIVVLVPDFPHRCPGYPFEIAAKLAYFAERKGKPYKVHLVHLLNMNKIIEVFNEIPMTVHRIHSQFKNIEYHVGKKTVEVKDDKIIFEDGEMKYDLLIYAPPTRVPKAVEGVDDLLCKNDPERVMAAVFPSFRNPKYDDVFVPTDASLPCVGLPPAGVVVHEAAVAAADQLIADITGVRATIRFPRQVPLVADFGPTGLLISFEIYDNGDGTATAKKYVAFTSPLIKSMKLSFYLGWIWSLK</sequence>
<organism evidence="2 3">
    <name type="scientific">Ignicoccus pacificus DSM 13166</name>
    <dbReference type="NCBI Taxonomy" id="940294"/>
    <lineage>
        <taxon>Archaea</taxon>
        <taxon>Thermoproteota</taxon>
        <taxon>Thermoprotei</taxon>
        <taxon>Desulfurococcales</taxon>
        <taxon>Desulfurococcaceae</taxon>
        <taxon>Ignicoccus</taxon>
    </lineage>
</organism>
<dbReference type="Gene3D" id="3.50.50.100">
    <property type="match status" value="1"/>
</dbReference>
<evidence type="ECO:0000259" key="1">
    <source>
        <dbReference type="Pfam" id="PF07992"/>
    </source>
</evidence>
<protein>
    <recommendedName>
        <fullName evidence="1">FAD/NAD(P)-binding domain-containing protein</fullName>
    </recommendedName>
</protein>
<dbReference type="PANTHER" id="PTHR43755:SF1">
    <property type="entry name" value="FAD-DEPENDENT PYRIDINE NUCLEOTIDE-DISULPHIDE OXIDOREDUCTASE"/>
    <property type="match status" value="1"/>
</dbReference>
<accession>A0A977KCA1</accession>
<evidence type="ECO:0000313" key="2">
    <source>
        <dbReference type="EMBL" id="UXD21980.1"/>
    </source>
</evidence>
<gene>
    <name evidence="2" type="ORF">IPA_00435</name>
</gene>
<keyword evidence="3" id="KW-1185">Reference proteome</keyword>
<reference evidence="2" key="1">
    <citation type="submission" date="2013-11" db="EMBL/GenBank/DDBJ databases">
        <title>Comparative genomics of Ignicoccus.</title>
        <authorList>
            <person name="Podar M."/>
        </authorList>
    </citation>
    <scope>NUCLEOTIDE SEQUENCE</scope>
    <source>
        <strain evidence="2">DSM 13166</strain>
    </source>
</reference>
<dbReference type="Pfam" id="PF07992">
    <property type="entry name" value="Pyr_redox_2"/>
    <property type="match status" value="1"/>
</dbReference>
<dbReference type="InterPro" id="IPR036188">
    <property type="entry name" value="FAD/NAD-bd_sf"/>
</dbReference>
<dbReference type="GO" id="GO:0016491">
    <property type="term" value="F:oxidoreductase activity"/>
    <property type="evidence" value="ECO:0007669"/>
    <property type="project" value="InterPro"/>
</dbReference>
<dbReference type="Proteomes" id="UP001063698">
    <property type="component" value="Chromosome"/>
</dbReference>
<dbReference type="InterPro" id="IPR023753">
    <property type="entry name" value="FAD/NAD-binding_dom"/>
</dbReference>
<name>A0A977KCA1_9CREN</name>